<dbReference type="EMBL" id="JACCCU010000001">
    <property type="protein sequence ID" value="NYF90209.1"/>
    <property type="molecule type" value="Genomic_DNA"/>
</dbReference>
<evidence type="ECO:0000256" key="2">
    <source>
        <dbReference type="ARBA" id="ARBA00022803"/>
    </source>
</evidence>
<dbReference type="PROSITE" id="PS50293">
    <property type="entry name" value="TPR_REGION"/>
    <property type="match status" value="1"/>
</dbReference>
<gene>
    <name evidence="5" type="ORF">HDF08_002276</name>
</gene>
<reference evidence="5 6" key="1">
    <citation type="submission" date="2020-07" db="EMBL/GenBank/DDBJ databases">
        <title>Genomic Encyclopedia of Type Strains, Phase IV (KMG-V): Genome sequencing to study the core and pangenomes of soil and plant-associated prokaryotes.</title>
        <authorList>
            <person name="Whitman W."/>
        </authorList>
    </citation>
    <scope>NUCLEOTIDE SEQUENCE [LARGE SCALE GENOMIC DNA]</scope>
    <source>
        <strain evidence="5 6">M8UP22</strain>
    </source>
</reference>
<evidence type="ECO:0000256" key="3">
    <source>
        <dbReference type="PROSITE-ProRule" id="PRU00339"/>
    </source>
</evidence>
<evidence type="ECO:0000313" key="5">
    <source>
        <dbReference type="EMBL" id="NYF90209.1"/>
    </source>
</evidence>
<proteinExistence type="predicted"/>
<dbReference type="Proteomes" id="UP000564385">
    <property type="component" value="Unassembled WGS sequence"/>
</dbReference>
<name>A0A852VGP0_9BACT</name>
<keyword evidence="2 3" id="KW-0802">TPR repeat</keyword>
<accession>A0A852VGP0</accession>
<dbReference type="Gene3D" id="1.25.40.10">
    <property type="entry name" value="Tetratricopeptide repeat domain"/>
    <property type="match status" value="4"/>
</dbReference>
<dbReference type="InterPro" id="IPR019734">
    <property type="entry name" value="TPR_rpt"/>
</dbReference>
<feature type="repeat" description="TPR" evidence="3">
    <location>
        <begin position="139"/>
        <end position="172"/>
    </location>
</feature>
<dbReference type="Pfam" id="PF14559">
    <property type="entry name" value="TPR_19"/>
    <property type="match status" value="1"/>
</dbReference>
<dbReference type="Pfam" id="PF13432">
    <property type="entry name" value="TPR_16"/>
    <property type="match status" value="4"/>
</dbReference>
<dbReference type="InterPro" id="IPR011990">
    <property type="entry name" value="TPR-like_helical_dom_sf"/>
</dbReference>
<dbReference type="SUPFAM" id="SSF48452">
    <property type="entry name" value="TPR-like"/>
    <property type="match status" value="2"/>
</dbReference>
<comment type="caution">
    <text evidence="5">The sequence shown here is derived from an EMBL/GenBank/DDBJ whole genome shotgun (WGS) entry which is preliminary data.</text>
</comment>
<feature type="signal peptide" evidence="4">
    <location>
        <begin position="1"/>
        <end position="23"/>
    </location>
</feature>
<feature type="repeat" description="TPR" evidence="3">
    <location>
        <begin position="71"/>
        <end position="104"/>
    </location>
</feature>
<dbReference type="AlphaFoldDB" id="A0A852VGP0"/>
<keyword evidence="4" id="KW-0732">Signal</keyword>
<dbReference type="InterPro" id="IPR050498">
    <property type="entry name" value="Ycf3"/>
</dbReference>
<feature type="chain" id="PRO_5032574978" evidence="4">
    <location>
        <begin position="24"/>
        <end position="476"/>
    </location>
</feature>
<dbReference type="PANTHER" id="PTHR44858">
    <property type="entry name" value="TETRATRICOPEPTIDE REPEAT PROTEIN 6"/>
    <property type="match status" value="1"/>
</dbReference>
<dbReference type="PANTHER" id="PTHR44858:SF1">
    <property type="entry name" value="UDP-N-ACETYLGLUCOSAMINE--PEPTIDE N-ACETYLGLUCOSAMINYLTRANSFERASE SPINDLY-RELATED"/>
    <property type="match status" value="1"/>
</dbReference>
<keyword evidence="1" id="KW-0677">Repeat</keyword>
<evidence type="ECO:0000313" key="6">
    <source>
        <dbReference type="Proteomes" id="UP000564385"/>
    </source>
</evidence>
<dbReference type="SMART" id="SM00028">
    <property type="entry name" value="TPR"/>
    <property type="match status" value="9"/>
</dbReference>
<protein>
    <submittedName>
        <fullName evidence="5">Tetratricopeptide (TPR) repeat protein</fullName>
    </submittedName>
</protein>
<dbReference type="Pfam" id="PF13414">
    <property type="entry name" value="TPR_11"/>
    <property type="match status" value="1"/>
</dbReference>
<feature type="repeat" description="TPR" evidence="3">
    <location>
        <begin position="383"/>
        <end position="416"/>
    </location>
</feature>
<evidence type="ECO:0000256" key="1">
    <source>
        <dbReference type="ARBA" id="ARBA00022737"/>
    </source>
</evidence>
<feature type="repeat" description="TPR" evidence="3">
    <location>
        <begin position="273"/>
        <end position="306"/>
    </location>
</feature>
<sequence>MSNRPRLRLVVLGGSLLVCSVFAVDGSAAQDSRSQELDRQFQLAVAQYHAGKFTEAGAQLERLLPSVPKNFEVHELLGLTYAAQSRDEKAVKQLEIAVQLRPDSATARTNLATGLFNSGKLVLAESQFRKALDLEPQEFDANHNLADFYLQSNRIADALTLLERAQRINPSSYNNGYDLALAYVLTGRLGDARQLIRSIMQQKNTGELHNLLGQIEEKDGRYVEAANEFEVAAQMDPSEDNLFAWGSELLLHRTYEPAIDVFHQASRHYPNSPRLLIGLGMALYSQGRYAESIEALLTAADLDPTDARCYLFLSKSYLSSPNQADDVIERFRRYSELQPRNALAQYYYAVSLWKGKRLEEASVDFRAVESLLQKAIALDGTLADAHLQLGILYADQHELSKSLPEYRRALELNPSLPDAHYRLGQYYVRAGHKDRAREEFALYQRLEAQHMAAVDKERAEVQQFVYSAKSGSGTKP</sequence>
<evidence type="ECO:0000256" key="4">
    <source>
        <dbReference type="SAM" id="SignalP"/>
    </source>
</evidence>
<feature type="repeat" description="TPR" evidence="3">
    <location>
        <begin position="206"/>
        <end position="239"/>
    </location>
</feature>
<dbReference type="PROSITE" id="PS50005">
    <property type="entry name" value="TPR"/>
    <property type="match status" value="6"/>
</dbReference>
<organism evidence="5 6">
    <name type="scientific">Tunturiibacter lichenicola</name>
    <dbReference type="NCBI Taxonomy" id="2051959"/>
    <lineage>
        <taxon>Bacteria</taxon>
        <taxon>Pseudomonadati</taxon>
        <taxon>Acidobacteriota</taxon>
        <taxon>Terriglobia</taxon>
        <taxon>Terriglobales</taxon>
        <taxon>Acidobacteriaceae</taxon>
        <taxon>Tunturiibacter</taxon>
    </lineage>
</organism>
<feature type="repeat" description="TPR" evidence="3">
    <location>
        <begin position="105"/>
        <end position="138"/>
    </location>
</feature>